<name>A0ABU3QBE1_9SPHN</name>
<organism evidence="1 2">
    <name type="scientific">Sphingosinicella rhizophila</name>
    <dbReference type="NCBI Taxonomy" id="3050082"/>
    <lineage>
        <taxon>Bacteria</taxon>
        <taxon>Pseudomonadati</taxon>
        <taxon>Pseudomonadota</taxon>
        <taxon>Alphaproteobacteria</taxon>
        <taxon>Sphingomonadales</taxon>
        <taxon>Sphingosinicellaceae</taxon>
        <taxon>Sphingosinicella</taxon>
    </lineage>
</organism>
<comment type="caution">
    <text evidence="1">The sequence shown here is derived from an EMBL/GenBank/DDBJ whole genome shotgun (WGS) entry which is preliminary data.</text>
</comment>
<dbReference type="EMBL" id="JAVUPU010000011">
    <property type="protein sequence ID" value="MDT9600716.1"/>
    <property type="molecule type" value="Genomic_DNA"/>
</dbReference>
<dbReference type="Proteomes" id="UP001259572">
    <property type="component" value="Unassembled WGS sequence"/>
</dbReference>
<gene>
    <name evidence="1" type="ORF">RQX22_17275</name>
</gene>
<evidence type="ECO:0000313" key="1">
    <source>
        <dbReference type="EMBL" id="MDT9600716.1"/>
    </source>
</evidence>
<proteinExistence type="predicted"/>
<evidence type="ECO:0000313" key="2">
    <source>
        <dbReference type="Proteomes" id="UP001259572"/>
    </source>
</evidence>
<keyword evidence="2" id="KW-1185">Reference proteome</keyword>
<protein>
    <submittedName>
        <fullName evidence="1">Uncharacterized protein</fullName>
    </submittedName>
</protein>
<accession>A0ABU3QBE1</accession>
<reference evidence="1 2" key="1">
    <citation type="submission" date="2023-05" db="EMBL/GenBank/DDBJ databases">
        <authorList>
            <person name="Guo Y."/>
        </authorList>
    </citation>
    <scope>NUCLEOTIDE SEQUENCE [LARGE SCALE GENOMIC DNA]</scope>
    <source>
        <strain evidence="1 2">GR2756</strain>
    </source>
</reference>
<dbReference type="RefSeq" id="WP_315728137.1">
    <property type="nucleotide sequence ID" value="NZ_JAVUPU010000011.1"/>
</dbReference>
<sequence length="69" mass="7644">MYHGFNFGDVLAASARAAWRIEDILPEGSALDFTRPFLPERLAGTTAAPGLSESERRTLNQIRGHEMNI</sequence>